<organism evidence="2">
    <name type="scientific">viral metagenome</name>
    <dbReference type="NCBI Taxonomy" id="1070528"/>
    <lineage>
        <taxon>unclassified sequences</taxon>
        <taxon>metagenomes</taxon>
        <taxon>organismal metagenomes</taxon>
    </lineage>
</organism>
<keyword evidence="1" id="KW-0812">Transmembrane</keyword>
<keyword evidence="1" id="KW-0472">Membrane</keyword>
<proteinExistence type="predicted"/>
<feature type="transmembrane region" description="Helical" evidence="1">
    <location>
        <begin position="67"/>
        <end position="89"/>
    </location>
</feature>
<evidence type="ECO:0000313" key="2">
    <source>
        <dbReference type="EMBL" id="QHU31516.1"/>
    </source>
</evidence>
<feature type="transmembrane region" description="Helical" evidence="1">
    <location>
        <begin position="6"/>
        <end position="31"/>
    </location>
</feature>
<feature type="transmembrane region" description="Helical" evidence="1">
    <location>
        <begin position="328"/>
        <end position="354"/>
    </location>
</feature>
<dbReference type="AlphaFoldDB" id="A0A6C0LKR9"/>
<reference evidence="2" key="1">
    <citation type="journal article" date="2020" name="Nature">
        <title>Giant virus diversity and host interactions through global metagenomics.</title>
        <authorList>
            <person name="Schulz F."/>
            <person name="Roux S."/>
            <person name="Paez-Espino D."/>
            <person name="Jungbluth S."/>
            <person name="Walsh D.A."/>
            <person name="Denef V.J."/>
            <person name="McMahon K.D."/>
            <person name="Konstantinidis K.T."/>
            <person name="Eloe-Fadrosh E.A."/>
            <person name="Kyrpides N.C."/>
            <person name="Woyke T."/>
        </authorList>
    </citation>
    <scope>NUCLEOTIDE SEQUENCE</scope>
    <source>
        <strain evidence="2">GVMAG-M-3300027963-21</strain>
    </source>
</reference>
<accession>A0A6C0LKR9</accession>
<name>A0A6C0LKR9_9ZZZZ</name>
<protein>
    <submittedName>
        <fullName evidence="2">Uncharacterized protein</fullName>
    </submittedName>
</protein>
<feature type="transmembrane region" description="Helical" evidence="1">
    <location>
        <begin position="109"/>
        <end position="127"/>
    </location>
</feature>
<dbReference type="EMBL" id="MN740528">
    <property type="protein sequence ID" value="QHU31516.1"/>
    <property type="molecule type" value="Genomic_DNA"/>
</dbReference>
<sequence length="403" mass="47166">MELKEYAFFGMIIFLLFVIIILSFIKLGIFFDTFMFLQKKQNFDKANYISNSSFFKYYYRNKLGGSVAYDTACSVLFFLLSSIAFIGWLRYGHINYGYLNYYYGDTTEYYFIKIFIYVIIFLTFINLPTLATIMMSLDDKSDILIKNEKKLKTYLAENLDYKLLYDYYRANGVSTVAKDFSIQNENLSTKSTADLYKFCLTYYILIDDRFMLIKNDLMGLIKGLSIDEKAATDTNAVGEQIKKALIDATDFYIVARYNHNNNVVLPSLQNTLSIIKTKANETSKTHLSDIITGAKVSEIKEMNAFRTTTIDKFKDTIKIYKEIYDVYYSYYILNILITNFFVFYAIIVFIYLLFKIALNSEAEWVEDGYNMYYFFKSLSSAGVYMPIIFYYFITSPIILFGFN</sequence>
<keyword evidence="1" id="KW-1133">Transmembrane helix</keyword>
<evidence type="ECO:0000256" key="1">
    <source>
        <dbReference type="SAM" id="Phobius"/>
    </source>
</evidence>
<feature type="transmembrane region" description="Helical" evidence="1">
    <location>
        <begin position="381"/>
        <end position="402"/>
    </location>
</feature>